<evidence type="ECO:0000256" key="2">
    <source>
        <dbReference type="SAM" id="Phobius"/>
    </source>
</evidence>
<name>A0AA39TFX3_ACESA</name>
<reference evidence="3" key="2">
    <citation type="submission" date="2023-06" db="EMBL/GenBank/DDBJ databases">
        <authorList>
            <person name="Swenson N.G."/>
            <person name="Wegrzyn J.L."/>
            <person name="Mcevoy S.L."/>
        </authorList>
    </citation>
    <scope>NUCLEOTIDE SEQUENCE</scope>
    <source>
        <strain evidence="3">NS2018</strain>
        <tissue evidence="3">Leaf</tissue>
    </source>
</reference>
<gene>
    <name evidence="3" type="ORF">LWI29_014201</name>
</gene>
<reference evidence="3" key="1">
    <citation type="journal article" date="2022" name="Plant J.">
        <title>Strategies of tolerance reflected in two North American maple genomes.</title>
        <authorList>
            <person name="McEvoy S.L."/>
            <person name="Sezen U.U."/>
            <person name="Trouern-Trend A."/>
            <person name="McMahon S.M."/>
            <person name="Schaberg P.G."/>
            <person name="Yang J."/>
            <person name="Wegrzyn J.L."/>
            <person name="Swenson N.G."/>
        </authorList>
    </citation>
    <scope>NUCLEOTIDE SEQUENCE</scope>
    <source>
        <strain evidence="3">NS2018</strain>
    </source>
</reference>
<keyword evidence="4" id="KW-1185">Reference proteome</keyword>
<keyword evidence="2" id="KW-0812">Transmembrane</keyword>
<evidence type="ECO:0000313" key="4">
    <source>
        <dbReference type="Proteomes" id="UP001168877"/>
    </source>
</evidence>
<protein>
    <submittedName>
        <fullName evidence="3">Uncharacterized protein</fullName>
    </submittedName>
</protein>
<proteinExistence type="predicted"/>
<feature type="transmembrane region" description="Helical" evidence="2">
    <location>
        <begin position="40"/>
        <end position="60"/>
    </location>
</feature>
<organism evidence="3 4">
    <name type="scientific">Acer saccharum</name>
    <name type="common">Sugar maple</name>
    <dbReference type="NCBI Taxonomy" id="4024"/>
    <lineage>
        <taxon>Eukaryota</taxon>
        <taxon>Viridiplantae</taxon>
        <taxon>Streptophyta</taxon>
        <taxon>Embryophyta</taxon>
        <taxon>Tracheophyta</taxon>
        <taxon>Spermatophyta</taxon>
        <taxon>Magnoliopsida</taxon>
        <taxon>eudicotyledons</taxon>
        <taxon>Gunneridae</taxon>
        <taxon>Pentapetalae</taxon>
        <taxon>rosids</taxon>
        <taxon>malvids</taxon>
        <taxon>Sapindales</taxon>
        <taxon>Sapindaceae</taxon>
        <taxon>Hippocastanoideae</taxon>
        <taxon>Acereae</taxon>
        <taxon>Acer</taxon>
    </lineage>
</organism>
<dbReference type="EMBL" id="JAUESC010000002">
    <property type="protein sequence ID" value="KAK0604290.1"/>
    <property type="molecule type" value="Genomic_DNA"/>
</dbReference>
<evidence type="ECO:0000313" key="3">
    <source>
        <dbReference type="EMBL" id="KAK0604290.1"/>
    </source>
</evidence>
<keyword evidence="2" id="KW-0472">Membrane</keyword>
<dbReference type="Proteomes" id="UP001168877">
    <property type="component" value="Unassembled WGS sequence"/>
</dbReference>
<sequence>MLSPKYQDSKNRNARYPDSPVLSTKYQDSIHMEMPGSIRLGARIACAGLPCLGCCGWWWWLDLGMVMGGFVVRRGGSVEQRRGSWWVRRGKRRLGEVAVGSSEQRRLVGGLSDLNGFGVDWV</sequence>
<keyword evidence="2" id="KW-1133">Transmembrane helix</keyword>
<accession>A0AA39TFX3</accession>
<feature type="region of interest" description="Disordered" evidence="1">
    <location>
        <begin position="1"/>
        <end position="21"/>
    </location>
</feature>
<comment type="caution">
    <text evidence="3">The sequence shown here is derived from an EMBL/GenBank/DDBJ whole genome shotgun (WGS) entry which is preliminary data.</text>
</comment>
<dbReference type="AlphaFoldDB" id="A0AA39TFX3"/>
<evidence type="ECO:0000256" key="1">
    <source>
        <dbReference type="SAM" id="MobiDB-lite"/>
    </source>
</evidence>